<evidence type="ECO:0000313" key="2">
    <source>
        <dbReference type="Proteomes" id="UP001583177"/>
    </source>
</evidence>
<gene>
    <name evidence="1" type="ORF">Daus18300_014572</name>
</gene>
<comment type="caution">
    <text evidence="1">The sequence shown here is derived from an EMBL/GenBank/DDBJ whole genome shotgun (WGS) entry which is preliminary data.</text>
</comment>
<sequence length="243" mass="28216">MEVEWASSSGEARKAILKLFDRRYGHESRWWRDMCHSPSVKACWQRYVRSGQAPGFFEYIKEMDKKDHPWHVDPLECEVDTADTWEMTAKKEGLLQYRLLQRQRTEIRAYNHLEKLQGKCVPLFYGTTSFSLAPLGSDPQFFRIGGILTQHIDGFTLNNLLEIEEASPDVDHQGLVQRVVEVAEDVNTCGVLNDDCVPHNMIVQTGSMQPFEFDFSECSFREDFDSEDEYIEYVRRRGDPAGF</sequence>
<evidence type="ECO:0000313" key="1">
    <source>
        <dbReference type="EMBL" id="KAL1845204.1"/>
    </source>
</evidence>
<proteinExistence type="predicted"/>
<protein>
    <recommendedName>
        <fullName evidence="3">Protein kinase domain-containing protein</fullName>
    </recommendedName>
</protein>
<evidence type="ECO:0008006" key="3">
    <source>
        <dbReference type="Google" id="ProtNLM"/>
    </source>
</evidence>
<dbReference type="Proteomes" id="UP001583177">
    <property type="component" value="Unassembled WGS sequence"/>
</dbReference>
<keyword evidence="2" id="KW-1185">Reference proteome</keyword>
<organism evidence="1 2">
    <name type="scientific">Diaporthe australafricana</name>
    <dbReference type="NCBI Taxonomy" id="127596"/>
    <lineage>
        <taxon>Eukaryota</taxon>
        <taxon>Fungi</taxon>
        <taxon>Dikarya</taxon>
        <taxon>Ascomycota</taxon>
        <taxon>Pezizomycotina</taxon>
        <taxon>Sordariomycetes</taxon>
        <taxon>Sordariomycetidae</taxon>
        <taxon>Diaporthales</taxon>
        <taxon>Diaporthaceae</taxon>
        <taxon>Diaporthe</taxon>
    </lineage>
</organism>
<reference evidence="1 2" key="1">
    <citation type="journal article" date="2024" name="IMA Fungus">
        <title>IMA Genome - F19 : A genome assembly and annotation guide to empower mycologists, including annotated draft genome sequences of Ceratocystis pirilliformis, Diaporthe australafricana, Fusarium ophioides, Paecilomyces lecythidis, and Sporothrix stenoceras.</title>
        <authorList>
            <person name="Aylward J."/>
            <person name="Wilson A.M."/>
            <person name="Visagie C.M."/>
            <person name="Spraker J."/>
            <person name="Barnes I."/>
            <person name="Buitendag C."/>
            <person name="Ceriani C."/>
            <person name="Del Mar Angel L."/>
            <person name="du Plessis D."/>
            <person name="Fuchs T."/>
            <person name="Gasser K."/>
            <person name="Kramer D."/>
            <person name="Li W."/>
            <person name="Munsamy K."/>
            <person name="Piso A."/>
            <person name="Price J.L."/>
            <person name="Sonnekus B."/>
            <person name="Thomas C."/>
            <person name="van der Nest A."/>
            <person name="van Dijk A."/>
            <person name="van Heerden A."/>
            <person name="van Vuuren N."/>
            <person name="Yilmaz N."/>
            <person name="Duong T.A."/>
            <person name="van der Merwe N.A."/>
            <person name="Wingfield M.J."/>
            <person name="Wingfield B.D."/>
        </authorList>
    </citation>
    <scope>NUCLEOTIDE SEQUENCE [LARGE SCALE GENOMIC DNA]</scope>
    <source>
        <strain evidence="1 2">CMW 18300</strain>
    </source>
</reference>
<name>A0ABR3VU80_9PEZI</name>
<dbReference type="EMBL" id="JAWRVE010000419">
    <property type="protein sequence ID" value="KAL1845204.1"/>
    <property type="molecule type" value="Genomic_DNA"/>
</dbReference>
<accession>A0ABR3VU80</accession>